<dbReference type="OrthoDB" id="9790596at2"/>
<protein>
    <submittedName>
        <fullName evidence="4">Dimethylargininase</fullName>
    </submittedName>
</protein>
<dbReference type="EMBL" id="WIOL01000004">
    <property type="protein sequence ID" value="MQT17946.1"/>
    <property type="molecule type" value="Genomic_DNA"/>
</dbReference>
<feature type="active site" description="Nucleophile" evidence="3">
    <location>
        <position position="237"/>
    </location>
</feature>
<dbReference type="Gene3D" id="3.75.10.10">
    <property type="entry name" value="L-arginine/glycine Amidinotransferase, Chain A"/>
    <property type="match status" value="1"/>
</dbReference>
<proteinExistence type="inferred from homology"/>
<keyword evidence="5" id="KW-1185">Reference proteome</keyword>
<dbReference type="PANTHER" id="PTHR12737:SF9">
    <property type="entry name" value="DIMETHYLARGININASE"/>
    <property type="match status" value="1"/>
</dbReference>
<dbReference type="PANTHER" id="PTHR12737">
    <property type="entry name" value="DIMETHYLARGININE DIMETHYLAMINOHYDROLASE"/>
    <property type="match status" value="1"/>
</dbReference>
<dbReference type="GO" id="GO:0016597">
    <property type="term" value="F:amino acid binding"/>
    <property type="evidence" value="ECO:0007669"/>
    <property type="project" value="TreeGrafter"/>
</dbReference>
<comment type="similarity">
    <text evidence="1">Belongs to the DDAH family.</text>
</comment>
<evidence type="ECO:0000256" key="1">
    <source>
        <dbReference type="ARBA" id="ARBA00008532"/>
    </source>
</evidence>
<reference evidence="4 5" key="1">
    <citation type="submission" date="2019-09" db="EMBL/GenBank/DDBJ databases">
        <title>Polymorphobacter sp. isolated from a lake in China.</title>
        <authorList>
            <person name="Liu Z."/>
        </authorList>
    </citation>
    <scope>NUCLEOTIDE SEQUENCE [LARGE SCALE GENOMIC DNA]</scope>
    <source>
        <strain evidence="4 5">D40P</strain>
    </source>
</reference>
<evidence type="ECO:0000256" key="2">
    <source>
        <dbReference type="ARBA" id="ARBA00022801"/>
    </source>
</evidence>
<dbReference type="RefSeq" id="WP_152578409.1">
    <property type="nucleotide sequence ID" value="NZ_JAATJI010000001.1"/>
</dbReference>
<name>A0A7C9KY76_9SPHN</name>
<dbReference type="SUPFAM" id="SSF55909">
    <property type="entry name" value="Pentein"/>
    <property type="match status" value="1"/>
</dbReference>
<keyword evidence="2" id="KW-0378">Hydrolase</keyword>
<evidence type="ECO:0000256" key="3">
    <source>
        <dbReference type="PIRSR" id="PIRSR633199-1"/>
    </source>
</evidence>
<feature type="active site" description="Proton donor" evidence="3">
    <location>
        <position position="152"/>
    </location>
</feature>
<dbReference type="InterPro" id="IPR033199">
    <property type="entry name" value="DDAH-like"/>
</dbReference>
<accession>A0A7C9KY76</accession>
<evidence type="ECO:0000313" key="5">
    <source>
        <dbReference type="Proteomes" id="UP000481327"/>
    </source>
</evidence>
<dbReference type="AlphaFoldDB" id="A0A7C9KY76"/>
<dbReference type="GO" id="GO:0006525">
    <property type="term" value="P:arginine metabolic process"/>
    <property type="evidence" value="ECO:0007669"/>
    <property type="project" value="TreeGrafter"/>
</dbReference>
<dbReference type="GO" id="GO:0045429">
    <property type="term" value="P:positive regulation of nitric oxide biosynthetic process"/>
    <property type="evidence" value="ECO:0007669"/>
    <property type="project" value="TreeGrafter"/>
</dbReference>
<evidence type="ECO:0000313" key="4">
    <source>
        <dbReference type="EMBL" id="MQT17946.1"/>
    </source>
</evidence>
<organism evidence="4 5">
    <name type="scientific">Sandarakinorhabdus fusca</name>
    <dbReference type="NCBI Taxonomy" id="1439888"/>
    <lineage>
        <taxon>Bacteria</taxon>
        <taxon>Pseudomonadati</taxon>
        <taxon>Pseudomonadota</taxon>
        <taxon>Alphaproteobacteria</taxon>
        <taxon>Sphingomonadales</taxon>
        <taxon>Sphingosinicellaceae</taxon>
        <taxon>Sandarakinorhabdus</taxon>
    </lineage>
</organism>
<dbReference type="Proteomes" id="UP000481327">
    <property type="component" value="Unassembled WGS sequence"/>
</dbReference>
<dbReference type="GO" id="GO:0000052">
    <property type="term" value="P:citrulline metabolic process"/>
    <property type="evidence" value="ECO:0007669"/>
    <property type="project" value="TreeGrafter"/>
</dbReference>
<comment type="caution">
    <text evidence="4">The sequence shown here is derived from an EMBL/GenBank/DDBJ whole genome shotgun (WGS) entry which is preliminary data.</text>
</comment>
<gene>
    <name evidence="4" type="ORF">F3168_11825</name>
</gene>
<dbReference type="GO" id="GO:0016403">
    <property type="term" value="F:dimethylargininase activity"/>
    <property type="evidence" value="ECO:0007669"/>
    <property type="project" value="TreeGrafter"/>
</dbReference>
<sequence>MPGPLARAELTHIDRVPVDMARAYAQHDAYRAALAAAGAVVTVLPSLPDFPDCCFVEDTAVILPELVIRTRPGAVSRQGEVAAIAPHLPADRPHVTVAAPGTVDGGDVLVVGRDIFIGLTLRSNAAAVAQVAEAAAPFGYRVTGVPLAQALHLKTAVSALADDLVLVNTDWVDPAIFGRRHIASAPGEPFAANSLTIGTTVFHAAGPATLARIAAAGFDARYLDIGEFAKAEAGLTCLSLVFRPVGF</sequence>